<keyword evidence="10" id="KW-0010">Activator</keyword>
<keyword evidence="3 15" id="KW-0547">Nucleotide-binding</keyword>
<evidence type="ECO:0000256" key="2">
    <source>
        <dbReference type="ARBA" id="ARBA00007519"/>
    </source>
</evidence>
<dbReference type="GO" id="GO:0031011">
    <property type="term" value="C:Ino80 complex"/>
    <property type="evidence" value="ECO:0007669"/>
    <property type="project" value="UniProtKB-ARBA"/>
</dbReference>
<evidence type="ECO:0000256" key="15">
    <source>
        <dbReference type="RuleBase" id="RU363048"/>
    </source>
</evidence>
<dbReference type="InterPro" id="IPR003593">
    <property type="entry name" value="AAA+_ATPase"/>
</dbReference>
<evidence type="ECO:0000256" key="11">
    <source>
        <dbReference type="ARBA" id="ARBA00023163"/>
    </source>
</evidence>
<evidence type="ECO:0000256" key="13">
    <source>
        <dbReference type="ARBA" id="ARBA00023242"/>
    </source>
</evidence>
<sequence length="473" mass="52711">MAGAITTTSEIKDVTKMERIGAHSHIRGLGLDDSLEPRQVAQGMVGQIKARKAAGVILQMIKEGKIAGRAILMAGPPGTGKTAIAMGMAQALGKDIPFTMLAASEIFSLEMSKTEALTQAFRRSIGVRIKEEAEIIEGEVVEIQIDRSITGGNKTGKITLKTTDMETIFELGHKMIDVLNKEKVLAGDVITIDKSSGKISKLGRSFTRARDYDAMGADTRFVQCPEGELQKRKEVVHTVSLHEIDVINSRTQGFLALFSGDTGEIKPEVRDQINTKVTEWREEGKAEIIPGVLFIDEVHMLDIECFSYLNRALEDERAPVVIMASNRGITRIRGTKYKSPHGIPIDLLDRLLIISTIPYDDNSIKQILTIRCQEEDVTMTEEARDILTKIGMETSLRYAIHLITAAHLVAKKRKASSVDVVDIRRVYRLFLDEKRSVNYLREFQEQYMFNEIPVEMEGVENTIVTENTDAMET</sequence>
<keyword evidence="12 15" id="KW-0234">DNA repair</keyword>
<evidence type="ECO:0000256" key="6">
    <source>
        <dbReference type="ARBA" id="ARBA00022806"/>
    </source>
</evidence>
<comment type="caution">
    <text evidence="17">The sequence shown here is derived from an EMBL/GenBank/DDBJ whole genome shotgun (WGS) entry which is preliminary data.</text>
</comment>
<dbReference type="GO" id="GO:0005524">
    <property type="term" value="F:ATP binding"/>
    <property type="evidence" value="ECO:0007669"/>
    <property type="project" value="UniProtKB-KW"/>
</dbReference>
<dbReference type="Proteomes" id="UP000022910">
    <property type="component" value="Unassembled WGS sequence"/>
</dbReference>
<dbReference type="Gene3D" id="2.40.50.360">
    <property type="entry name" value="RuvB-like helicase, domain II"/>
    <property type="match status" value="1"/>
</dbReference>
<evidence type="ECO:0000256" key="9">
    <source>
        <dbReference type="ARBA" id="ARBA00023015"/>
    </source>
</evidence>
<dbReference type="PANTHER" id="PTHR11093">
    <property type="entry name" value="RUVB-RELATED REPTIN AND PONTIN"/>
    <property type="match status" value="1"/>
</dbReference>
<evidence type="ECO:0000313" key="17">
    <source>
        <dbReference type="EMBL" id="EXX62806.1"/>
    </source>
</evidence>
<dbReference type="SMART" id="SM00382">
    <property type="entry name" value="AAA"/>
    <property type="match status" value="1"/>
</dbReference>
<dbReference type="InterPro" id="IPR042487">
    <property type="entry name" value="RuvBL1/2_DNA/RNA_bd_dom"/>
</dbReference>
<dbReference type="InterPro" id="IPR027417">
    <property type="entry name" value="P-loop_NTPase"/>
</dbReference>
<organism evidence="17 18">
    <name type="scientific">Rhizophagus irregularis (strain DAOM 197198w)</name>
    <name type="common">Glomus intraradices</name>
    <dbReference type="NCBI Taxonomy" id="1432141"/>
    <lineage>
        <taxon>Eukaryota</taxon>
        <taxon>Fungi</taxon>
        <taxon>Fungi incertae sedis</taxon>
        <taxon>Mucoromycota</taxon>
        <taxon>Glomeromycotina</taxon>
        <taxon>Glomeromycetes</taxon>
        <taxon>Glomerales</taxon>
        <taxon>Glomeraceae</taxon>
        <taxon>Rhizophagus</taxon>
    </lineage>
</organism>
<comment type="subcellular location">
    <subcellularLocation>
        <location evidence="1 15">Nucleus</location>
    </subcellularLocation>
</comment>
<keyword evidence="6 15" id="KW-0347">Helicase</keyword>
<dbReference type="GO" id="GO:0003678">
    <property type="term" value="F:DNA helicase activity"/>
    <property type="evidence" value="ECO:0007669"/>
    <property type="project" value="UniProtKB-EC"/>
</dbReference>
<dbReference type="FunFam" id="1.10.8.60:FF:000010">
    <property type="entry name" value="RuvB-like helicase"/>
    <property type="match status" value="1"/>
</dbReference>
<dbReference type="EC" id="3.6.4.12" evidence="15"/>
<keyword evidence="5 15" id="KW-0378">Hydrolase</keyword>
<dbReference type="InterPro" id="IPR041048">
    <property type="entry name" value="RuvB-like_C"/>
</dbReference>
<dbReference type="Pfam" id="PF06068">
    <property type="entry name" value="TIP49"/>
    <property type="match status" value="1"/>
</dbReference>
<proteinExistence type="inferred from homology"/>
<dbReference type="SUPFAM" id="SSF52540">
    <property type="entry name" value="P-loop containing nucleoside triphosphate hydrolases"/>
    <property type="match status" value="1"/>
</dbReference>
<evidence type="ECO:0000256" key="10">
    <source>
        <dbReference type="ARBA" id="ARBA00023159"/>
    </source>
</evidence>
<protein>
    <recommendedName>
        <fullName evidence="15">RuvB-like helicase</fullName>
        <ecNumber evidence="15">3.6.4.12</ecNumber>
    </recommendedName>
</protein>
<dbReference type="InterPro" id="IPR027238">
    <property type="entry name" value="RuvB-like"/>
</dbReference>
<gene>
    <name evidence="17" type="ORF">RirG_158260</name>
</gene>
<dbReference type="STRING" id="1432141.A0A015KSG3"/>
<keyword evidence="7 15" id="KW-0067">ATP-binding</keyword>
<name>A0A015KSG3_RHIIW</name>
<dbReference type="FunFam" id="2.40.50.360:FF:000002">
    <property type="entry name" value="RuvB-like helicase"/>
    <property type="match status" value="1"/>
</dbReference>
<keyword evidence="18" id="KW-1185">Reference proteome</keyword>
<dbReference type="SMR" id="A0A015KSG3"/>
<evidence type="ECO:0000313" key="18">
    <source>
        <dbReference type="Proteomes" id="UP000022910"/>
    </source>
</evidence>
<feature type="domain" description="AAA+ ATPase" evidence="16">
    <location>
        <begin position="67"/>
        <end position="358"/>
    </location>
</feature>
<dbReference type="GO" id="GO:0016887">
    <property type="term" value="F:ATP hydrolysis activity"/>
    <property type="evidence" value="ECO:0007669"/>
    <property type="project" value="RHEA"/>
</dbReference>
<evidence type="ECO:0000256" key="3">
    <source>
        <dbReference type="ARBA" id="ARBA00022741"/>
    </source>
</evidence>
<keyword evidence="9 15" id="KW-0805">Transcription regulation</keyword>
<keyword evidence="8 15" id="KW-0156">Chromatin regulator</keyword>
<dbReference type="GO" id="GO:0006281">
    <property type="term" value="P:DNA repair"/>
    <property type="evidence" value="ECO:0007669"/>
    <property type="project" value="UniProtKB-KW"/>
</dbReference>
<evidence type="ECO:0000256" key="4">
    <source>
        <dbReference type="ARBA" id="ARBA00022763"/>
    </source>
</evidence>
<comment type="function">
    <text evidence="15">DNA helicase participates in several chromatin remodeling complexes, including the SWR1 and the INO80 complexes.</text>
</comment>
<evidence type="ECO:0000259" key="16">
    <source>
        <dbReference type="SMART" id="SM00382"/>
    </source>
</evidence>
<dbReference type="EMBL" id="JEMT01024416">
    <property type="protein sequence ID" value="EXX62806.1"/>
    <property type="molecule type" value="Genomic_DNA"/>
</dbReference>
<comment type="similarity">
    <text evidence="2 15">Belongs to the RuvB family.</text>
</comment>
<dbReference type="FunFam" id="3.40.50.300:FF:002221">
    <property type="entry name" value="RuvB-like 2"/>
    <property type="match status" value="2"/>
</dbReference>
<evidence type="ECO:0000256" key="5">
    <source>
        <dbReference type="ARBA" id="ARBA00022801"/>
    </source>
</evidence>
<evidence type="ECO:0000256" key="8">
    <source>
        <dbReference type="ARBA" id="ARBA00022853"/>
    </source>
</evidence>
<dbReference type="AlphaFoldDB" id="A0A015KSG3"/>
<dbReference type="GO" id="GO:0006325">
    <property type="term" value="P:chromatin organization"/>
    <property type="evidence" value="ECO:0007669"/>
    <property type="project" value="UniProtKB-KW"/>
</dbReference>
<dbReference type="Pfam" id="PF17856">
    <property type="entry name" value="TIP49_C"/>
    <property type="match status" value="1"/>
</dbReference>
<evidence type="ECO:0000256" key="1">
    <source>
        <dbReference type="ARBA" id="ARBA00004123"/>
    </source>
</evidence>
<evidence type="ECO:0000256" key="12">
    <source>
        <dbReference type="ARBA" id="ARBA00023204"/>
    </source>
</evidence>
<reference evidence="17 18" key="1">
    <citation type="submission" date="2014-02" db="EMBL/GenBank/DDBJ databases">
        <title>Single nucleus genome sequencing reveals high similarity among nuclei of an endomycorrhizal fungus.</title>
        <authorList>
            <person name="Lin K."/>
            <person name="Geurts R."/>
            <person name="Zhang Z."/>
            <person name="Limpens E."/>
            <person name="Saunders D.G."/>
            <person name="Mu D."/>
            <person name="Pang E."/>
            <person name="Cao H."/>
            <person name="Cha H."/>
            <person name="Lin T."/>
            <person name="Zhou Q."/>
            <person name="Shang Y."/>
            <person name="Li Y."/>
            <person name="Ivanov S."/>
            <person name="Sharma T."/>
            <person name="Velzen R.V."/>
            <person name="Ruijter N.D."/>
            <person name="Aanen D.K."/>
            <person name="Win J."/>
            <person name="Kamoun S."/>
            <person name="Bisseling T."/>
            <person name="Huang S."/>
        </authorList>
    </citation>
    <scope>NUCLEOTIDE SEQUENCE [LARGE SCALE GENOMIC DNA]</scope>
    <source>
        <strain evidence="18">DAOM197198w</strain>
    </source>
</reference>
<dbReference type="OrthoDB" id="10060499at2759"/>
<evidence type="ECO:0000256" key="14">
    <source>
        <dbReference type="ARBA" id="ARBA00047995"/>
    </source>
</evidence>
<dbReference type="GO" id="GO:0000812">
    <property type="term" value="C:Swr1 complex"/>
    <property type="evidence" value="ECO:0007669"/>
    <property type="project" value="UniProtKB-ARBA"/>
</dbReference>
<dbReference type="Gene3D" id="3.40.50.300">
    <property type="entry name" value="P-loop containing nucleotide triphosphate hydrolases"/>
    <property type="match status" value="1"/>
</dbReference>
<accession>A0A015KSG3</accession>
<keyword evidence="4 15" id="KW-0227">DNA damage</keyword>
<keyword evidence="13 15" id="KW-0539">Nucleus</keyword>
<dbReference type="Gene3D" id="1.10.8.60">
    <property type="match status" value="1"/>
</dbReference>
<keyword evidence="11 15" id="KW-0804">Transcription</keyword>
<comment type="catalytic activity">
    <reaction evidence="14 15">
        <text>ATP + H2O = ADP + phosphate + H(+)</text>
        <dbReference type="Rhea" id="RHEA:13065"/>
        <dbReference type="ChEBI" id="CHEBI:15377"/>
        <dbReference type="ChEBI" id="CHEBI:15378"/>
        <dbReference type="ChEBI" id="CHEBI:30616"/>
        <dbReference type="ChEBI" id="CHEBI:43474"/>
        <dbReference type="ChEBI" id="CHEBI:456216"/>
        <dbReference type="EC" id="3.6.4.12"/>
    </reaction>
</comment>
<dbReference type="InterPro" id="IPR010339">
    <property type="entry name" value="TIP49_P-loop"/>
</dbReference>
<evidence type="ECO:0000256" key="7">
    <source>
        <dbReference type="ARBA" id="ARBA00022840"/>
    </source>
</evidence>